<name>A0AAD7FSF0_9AGAR</name>
<dbReference type="EMBL" id="JARKIF010000004">
    <property type="protein sequence ID" value="KAJ7640951.1"/>
    <property type="molecule type" value="Genomic_DNA"/>
</dbReference>
<protein>
    <submittedName>
        <fullName evidence="1">Uncharacterized protein</fullName>
    </submittedName>
</protein>
<accession>A0AAD7FSF0</accession>
<keyword evidence="2" id="KW-1185">Reference proteome</keyword>
<comment type="caution">
    <text evidence="1">The sequence shown here is derived from an EMBL/GenBank/DDBJ whole genome shotgun (WGS) entry which is preliminary data.</text>
</comment>
<organism evidence="1 2">
    <name type="scientific">Roridomyces roridus</name>
    <dbReference type="NCBI Taxonomy" id="1738132"/>
    <lineage>
        <taxon>Eukaryota</taxon>
        <taxon>Fungi</taxon>
        <taxon>Dikarya</taxon>
        <taxon>Basidiomycota</taxon>
        <taxon>Agaricomycotina</taxon>
        <taxon>Agaricomycetes</taxon>
        <taxon>Agaricomycetidae</taxon>
        <taxon>Agaricales</taxon>
        <taxon>Marasmiineae</taxon>
        <taxon>Mycenaceae</taxon>
        <taxon>Roridomyces</taxon>
    </lineage>
</organism>
<dbReference type="Proteomes" id="UP001221142">
    <property type="component" value="Unassembled WGS sequence"/>
</dbReference>
<proteinExistence type="predicted"/>
<gene>
    <name evidence="1" type="ORF">FB45DRAFT_999835</name>
</gene>
<reference evidence="1" key="1">
    <citation type="submission" date="2023-03" db="EMBL/GenBank/DDBJ databases">
        <title>Massive genome expansion in bonnet fungi (Mycena s.s.) driven by repeated elements and novel gene families across ecological guilds.</title>
        <authorList>
            <consortium name="Lawrence Berkeley National Laboratory"/>
            <person name="Harder C.B."/>
            <person name="Miyauchi S."/>
            <person name="Viragh M."/>
            <person name="Kuo A."/>
            <person name="Thoen E."/>
            <person name="Andreopoulos B."/>
            <person name="Lu D."/>
            <person name="Skrede I."/>
            <person name="Drula E."/>
            <person name="Henrissat B."/>
            <person name="Morin E."/>
            <person name="Kohler A."/>
            <person name="Barry K."/>
            <person name="LaButti K."/>
            <person name="Morin E."/>
            <person name="Salamov A."/>
            <person name="Lipzen A."/>
            <person name="Mereny Z."/>
            <person name="Hegedus B."/>
            <person name="Baldrian P."/>
            <person name="Stursova M."/>
            <person name="Weitz H."/>
            <person name="Taylor A."/>
            <person name="Grigoriev I.V."/>
            <person name="Nagy L.G."/>
            <person name="Martin F."/>
            <person name="Kauserud H."/>
        </authorList>
    </citation>
    <scope>NUCLEOTIDE SEQUENCE</scope>
    <source>
        <strain evidence="1">9284</strain>
    </source>
</reference>
<dbReference type="AlphaFoldDB" id="A0AAD7FSF0"/>
<evidence type="ECO:0000313" key="1">
    <source>
        <dbReference type="EMBL" id="KAJ7640951.1"/>
    </source>
</evidence>
<sequence>MLDWAIHGYVPRVSYEHPPFDNLGRLQWDPEVCPLRDFKSFAPRKPPPLCLDRITLHTRTALGDLFSLCRDIRPPCYWVFVDPSCPDMRAVGQLHKTYLNLLEAMHAVQFAFATYFVAIRKRSTPDADAVMALHDIRAACHRVAECILEVMIRWDKTAVYLAKWLPLSSVERLPWSSDLNVIHRRKVLSEIDSWRISAQGEAAILNELYTDLGDHILDIDATRRAADIPLTNLNVALAALIWHEKGLDQYLRNVHGAQPWRFRLRGSQSSGRTTSDWIYYGLEKDEA</sequence>
<evidence type="ECO:0000313" key="2">
    <source>
        <dbReference type="Proteomes" id="UP001221142"/>
    </source>
</evidence>